<evidence type="ECO:0000313" key="12">
    <source>
        <dbReference type="EMBL" id="ATL46173.1"/>
    </source>
</evidence>
<dbReference type="KEGG" id="cbae:COR50_02760"/>
<dbReference type="NCBIfam" id="TIGR04057">
    <property type="entry name" value="SusC_RagA_signa"/>
    <property type="match status" value="1"/>
</dbReference>
<dbReference type="Pfam" id="PF07715">
    <property type="entry name" value="Plug"/>
    <property type="match status" value="1"/>
</dbReference>
<keyword evidence="3 8" id="KW-1134">Transmembrane beta strand</keyword>
<gene>
    <name evidence="12" type="ORF">COR50_02760</name>
</gene>
<dbReference type="InterPro" id="IPR037066">
    <property type="entry name" value="Plug_dom_sf"/>
</dbReference>
<keyword evidence="2 8" id="KW-0813">Transport</keyword>
<accession>A0A291QQK2</accession>
<evidence type="ECO:0000256" key="9">
    <source>
        <dbReference type="RuleBase" id="RU003357"/>
    </source>
</evidence>
<keyword evidence="4 8" id="KW-0812">Transmembrane</keyword>
<evidence type="ECO:0000256" key="7">
    <source>
        <dbReference type="ARBA" id="ARBA00023237"/>
    </source>
</evidence>
<comment type="subcellular location">
    <subcellularLocation>
        <location evidence="1 8">Cell outer membrane</location>
        <topology evidence="1 8">Multi-pass membrane protein</topology>
    </subcellularLocation>
</comment>
<dbReference type="SUPFAM" id="SSF49464">
    <property type="entry name" value="Carboxypeptidase regulatory domain-like"/>
    <property type="match status" value="1"/>
</dbReference>
<dbReference type="InterPro" id="IPR036942">
    <property type="entry name" value="Beta-barrel_TonB_sf"/>
</dbReference>
<dbReference type="InterPro" id="IPR000531">
    <property type="entry name" value="Beta-barrel_TonB"/>
</dbReference>
<dbReference type="PROSITE" id="PS52016">
    <property type="entry name" value="TONB_DEPENDENT_REC_3"/>
    <property type="match status" value="1"/>
</dbReference>
<comment type="similarity">
    <text evidence="8 9">Belongs to the TonB-dependent receptor family.</text>
</comment>
<dbReference type="InterPro" id="IPR008969">
    <property type="entry name" value="CarboxyPept-like_regulatory"/>
</dbReference>
<dbReference type="GO" id="GO:0009279">
    <property type="term" value="C:cell outer membrane"/>
    <property type="evidence" value="ECO:0007669"/>
    <property type="project" value="UniProtKB-SubCell"/>
</dbReference>
<dbReference type="Gene3D" id="2.170.130.10">
    <property type="entry name" value="TonB-dependent receptor, plug domain"/>
    <property type="match status" value="1"/>
</dbReference>
<dbReference type="AlphaFoldDB" id="A0A291QQK2"/>
<name>A0A291QQK2_9BACT</name>
<dbReference type="InterPro" id="IPR023997">
    <property type="entry name" value="TonB-dep_OMP_SusC/RagA_CS"/>
</dbReference>
<evidence type="ECO:0000256" key="1">
    <source>
        <dbReference type="ARBA" id="ARBA00004571"/>
    </source>
</evidence>
<dbReference type="InterPro" id="IPR023996">
    <property type="entry name" value="TonB-dep_OMP_SusC/RagA"/>
</dbReference>
<dbReference type="Pfam" id="PF13715">
    <property type="entry name" value="CarbopepD_reg_2"/>
    <property type="match status" value="1"/>
</dbReference>
<evidence type="ECO:0000256" key="5">
    <source>
        <dbReference type="ARBA" id="ARBA00023077"/>
    </source>
</evidence>
<dbReference type="InterPro" id="IPR012910">
    <property type="entry name" value="Plug_dom"/>
</dbReference>
<keyword evidence="7 8" id="KW-0998">Cell outer membrane</keyword>
<evidence type="ECO:0000313" key="13">
    <source>
        <dbReference type="Proteomes" id="UP000220133"/>
    </source>
</evidence>
<reference evidence="12 13" key="1">
    <citation type="submission" date="2017-10" db="EMBL/GenBank/DDBJ databases">
        <title>Paenichitinophaga pekingensis gen. nov., sp. nov., isolated from activated sludge.</title>
        <authorList>
            <person name="Jin D."/>
            <person name="Kong X."/>
            <person name="Deng Y."/>
            <person name="Bai Z."/>
        </authorList>
    </citation>
    <scope>NUCLEOTIDE SEQUENCE [LARGE SCALE GENOMIC DNA]</scope>
    <source>
        <strain evidence="12 13">13</strain>
    </source>
</reference>
<evidence type="ECO:0000256" key="4">
    <source>
        <dbReference type="ARBA" id="ARBA00022692"/>
    </source>
</evidence>
<sequence length="1182" mass="131882">MQKLRILKRHLPMPVIKIPLAMKLTFLLMTVVFLQVHAVTDAQTITLKGKDIPFSQVITTIKKQTGFLVLSTRKLLSDISPVSVSVQNMPLTDFMDLVLKNQPFSYQVMQKTILISSMQATENVTKTPSVVTGRIIDSVGNPIVGASIRLSPGKKGTASQEDGSFKIENVAPGNYILEITLLGFNTVQQRITVSSEGSILSLGNITLKTMLYSLDGVSVTYSTGYQKLPKERATGAFGTVTEKMLGARMETNLVDRLEGTVAGMYVNKGNVTIRGLSTLYGNQSPLFVVDGFPYEGDLGFINPADVVNVTVMKDAAAASIYGTRAANGVISITTRHGNAHKTTVNVGSTVFMTPIPDASYFNYMSSAQMVDFQQELFNIYHPGYNANTMRYAQPKVLEALYKHEQNLIDQQELDNTLNTLRNSNGIGQVQDLLMQDAVKQRYNFSVNGGNDLHIFNLSMNYTANQGDNLRSRTGEMNINIKDRMKVFKWLTAEAGIATNLSNYRSPSRGGTGLYNSMPYEVIKDADGNLVPWNWLKSQTEIDRLKNEGLLDESFNPLNELYKTDNLGHSNYFRLQGGFTAKIIEGLSLDLKYQTERGSNYFKNFYSADSYESKHMINEATQIVNGEIIKNVPDGGQISERRGDSKSYTARLQLNYDKNIADKHFITALAGAERRAIVTSATRVFKMGYNDNNLQFMPVDEVALGSLKGTESINSTFNFDYNSYNNFTYFEDRYVSAYGNVGYNYDHKYNATASVRVDNSNLFGTDPRYRYLPLWSFGLGWRMTEETFLKDANWLNNLNIRATYGLGGNVAKQVGPYLQASSSFFSETGANATNIVYPPNKSLRWEKTATTNFGIDFAVLSNRISGSVDYYIRKSTDLLGQKATDPTNAFSTALINFGSMNNKGFELSLKTVNVQGKNFSWYSALNMSINKNKMTEINTNDESVIGLTSGFGVNRVGYPMDAVFNFRFAGLDPGNGSVLVYDADGKVVKNYDDNGTIVANMTDINGLVYSGTMRPTYTVGFTNTFSYKQFDLHIMMIGNGGNVMRDVTKAINTLNFSNNQDKRTLNFWKQPGDEKIPGMLPAPDLKGNGGLYYSIIWFAEDVNTMKADYIKVRDIALSYHFPERLFKTKKITAAKFTLQVQNPFHWYRNDAGIDPEAYASYSIYADRTMPVMRTYMAGLDLTF</sequence>
<evidence type="ECO:0000256" key="6">
    <source>
        <dbReference type="ARBA" id="ARBA00023136"/>
    </source>
</evidence>
<evidence type="ECO:0000259" key="10">
    <source>
        <dbReference type="Pfam" id="PF00593"/>
    </source>
</evidence>
<dbReference type="InterPro" id="IPR039426">
    <property type="entry name" value="TonB-dep_rcpt-like"/>
</dbReference>
<evidence type="ECO:0000256" key="8">
    <source>
        <dbReference type="PROSITE-ProRule" id="PRU01360"/>
    </source>
</evidence>
<feature type="domain" description="TonB-dependent receptor plug" evidence="11">
    <location>
        <begin position="230"/>
        <end position="329"/>
    </location>
</feature>
<keyword evidence="13" id="KW-1185">Reference proteome</keyword>
<evidence type="ECO:0000256" key="3">
    <source>
        <dbReference type="ARBA" id="ARBA00022452"/>
    </source>
</evidence>
<dbReference type="Gene3D" id="2.60.40.1120">
    <property type="entry name" value="Carboxypeptidase-like, regulatory domain"/>
    <property type="match status" value="1"/>
</dbReference>
<dbReference type="SUPFAM" id="SSF56935">
    <property type="entry name" value="Porins"/>
    <property type="match status" value="1"/>
</dbReference>
<evidence type="ECO:0000259" key="11">
    <source>
        <dbReference type="Pfam" id="PF07715"/>
    </source>
</evidence>
<dbReference type="NCBIfam" id="TIGR04056">
    <property type="entry name" value="OMP_RagA_SusC"/>
    <property type="match status" value="1"/>
</dbReference>
<dbReference type="EMBL" id="CP023777">
    <property type="protein sequence ID" value="ATL46173.1"/>
    <property type="molecule type" value="Genomic_DNA"/>
</dbReference>
<keyword evidence="5 9" id="KW-0798">TonB box</keyword>
<proteinExistence type="inferred from homology"/>
<feature type="domain" description="TonB-dependent receptor-like beta-barrel" evidence="10">
    <location>
        <begin position="556"/>
        <end position="991"/>
    </location>
</feature>
<protein>
    <submittedName>
        <fullName evidence="12">SusC/RagA family TonB-linked outer membrane protein</fullName>
    </submittedName>
</protein>
<dbReference type="Proteomes" id="UP000220133">
    <property type="component" value="Chromosome"/>
</dbReference>
<organism evidence="12 13">
    <name type="scientific">Chitinophaga caeni</name>
    <dbReference type="NCBI Taxonomy" id="2029983"/>
    <lineage>
        <taxon>Bacteria</taxon>
        <taxon>Pseudomonadati</taxon>
        <taxon>Bacteroidota</taxon>
        <taxon>Chitinophagia</taxon>
        <taxon>Chitinophagales</taxon>
        <taxon>Chitinophagaceae</taxon>
        <taxon>Chitinophaga</taxon>
    </lineage>
</organism>
<evidence type="ECO:0000256" key="2">
    <source>
        <dbReference type="ARBA" id="ARBA00022448"/>
    </source>
</evidence>
<dbReference type="Gene3D" id="2.40.170.20">
    <property type="entry name" value="TonB-dependent receptor, beta-barrel domain"/>
    <property type="match status" value="1"/>
</dbReference>
<keyword evidence="6 8" id="KW-0472">Membrane</keyword>
<dbReference type="Pfam" id="PF00593">
    <property type="entry name" value="TonB_dep_Rec_b-barrel"/>
    <property type="match status" value="1"/>
</dbReference>